<evidence type="ECO:0000313" key="2">
    <source>
        <dbReference type="EMBL" id="EXJ62054.1"/>
    </source>
</evidence>
<organism evidence="2 3">
    <name type="scientific">Cladophialophora yegresii CBS 114405</name>
    <dbReference type="NCBI Taxonomy" id="1182544"/>
    <lineage>
        <taxon>Eukaryota</taxon>
        <taxon>Fungi</taxon>
        <taxon>Dikarya</taxon>
        <taxon>Ascomycota</taxon>
        <taxon>Pezizomycotina</taxon>
        <taxon>Eurotiomycetes</taxon>
        <taxon>Chaetothyriomycetidae</taxon>
        <taxon>Chaetothyriales</taxon>
        <taxon>Herpotrichiellaceae</taxon>
        <taxon>Cladophialophora</taxon>
    </lineage>
</organism>
<keyword evidence="3" id="KW-1185">Reference proteome</keyword>
<dbReference type="VEuPathDB" id="FungiDB:A1O7_02487"/>
<proteinExistence type="predicted"/>
<dbReference type="Proteomes" id="UP000019473">
    <property type="component" value="Unassembled WGS sequence"/>
</dbReference>
<dbReference type="RefSeq" id="XP_007754708.1">
    <property type="nucleotide sequence ID" value="XM_007756518.1"/>
</dbReference>
<sequence length="154" mass="17621">MVHRADYHLLTLGHLTRLFIVRNLVRWVLLIGDVAAVIGLPSGALFVPCLSAQLKAALEALDLSDLSNLEDEVVRTILRACFYGVELSVGLEEHPWFLSYLRRSKRILKLHKPAEVLELLVSFMYMTKQFSKILAILWEDASEVEVEGSWNRFR</sequence>
<keyword evidence="1" id="KW-1133">Transmembrane helix</keyword>
<evidence type="ECO:0000313" key="3">
    <source>
        <dbReference type="Proteomes" id="UP000019473"/>
    </source>
</evidence>
<reference evidence="2 3" key="1">
    <citation type="submission" date="2013-03" db="EMBL/GenBank/DDBJ databases">
        <title>The Genome Sequence of Cladophialophora yegresii CBS 114405.</title>
        <authorList>
            <consortium name="The Broad Institute Genomics Platform"/>
            <person name="Cuomo C."/>
            <person name="de Hoog S."/>
            <person name="Gorbushina A."/>
            <person name="Walker B."/>
            <person name="Young S.K."/>
            <person name="Zeng Q."/>
            <person name="Gargeya S."/>
            <person name="Fitzgerald M."/>
            <person name="Haas B."/>
            <person name="Abouelleil A."/>
            <person name="Allen A.W."/>
            <person name="Alvarado L."/>
            <person name="Arachchi H.M."/>
            <person name="Berlin A.M."/>
            <person name="Chapman S.B."/>
            <person name="Gainer-Dewar J."/>
            <person name="Goldberg J."/>
            <person name="Griggs A."/>
            <person name="Gujja S."/>
            <person name="Hansen M."/>
            <person name="Howarth C."/>
            <person name="Imamovic A."/>
            <person name="Ireland A."/>
            <person name="Larimer J."/>
            <person name="McCowan C."/>
            <person name="Murphy C."/>
            <person name="Pearson M."/>
            <person name="Poon T.W."/>
            <person name="Priest M."/>
            <person name="Roberts A."/>
            <person name="Saif S."/>
            <person name="Shea T."/>
            <person name="Sisk P."/>
            <person name="Sykes S."/>
            <person name="Wortman J."/>
            <person name="Nusbaum C."/>
            <person name="Birren B."/>
        </authorList>
    </citation>
    <scope>NUCLEOTIDE SEQUENCE [LARGE SCALE GENOMIC DNA]</scope>
    <source>
        <strain evidence="2 3">CBS 114405</strain>
    </source>
</reference>
<dbReference type="HOGENOM" id="CLU_1704051_0_0_1"/>
<gene>
    <name evidence="2" type="ORF">A1O7_02487</name>
</gene>
<keyword evidence="1" id="KW-0472">Membrane</keyword>
<dbReference type="GeneID" id="19177093"/>
<dbReference type="STRING" id="1182544.W9WUR8"/>
<dbReference type="EMBL" id="AMGW01000002">
    <property type="protein sequence ID" value="EXJ62054.1"/>
    <property type="molecule type" value="Genomic_DNA"/>
</dbReference>
<dbReference type="AlphaFoldDB" id="W9WUR8"/>
<protein>
    <submittedName>
        <fullName evidence="2">Uncharacterized protein</fullName>
    </submittedName>
</protein>
<dbReference type="OrthoDB" id="4160149at2759"/>
<name>W9WUR8_9EURO</name>
<evidence type="ECO:0000256" key="1">
    <source>
        <dbReference type="SAM" id="Phobius"/>
    </source>
</evidence>
<feature type="transmembrane region" description="Helical" evidence="1">
    <location>
        <begin position="27"/>
        <end position="47"/>
    </location>
</feature>
<comment type="caution">
    <text evidence="2">The sequence shown here is derived from an EMBL/GenBank/DDBJ whole genome shotgun (WGS) entry which is preliminary data.</text>
</comment>
<accession>W9WUR8</accession>
<keyword evidence="1" id="KW-0812">Transmembrane</keyword>